<evidence type="ECO:0000256" key="1">
    <source>
        <dbReference type="SAM" id="MobiDB-lite"/>
    </source>
</evidence>
<sequence>DAEQLQEGKPSSEQTQDSAKAPEPAGKPTGFKPRFKAGVTKPATEQPDAEQLQEGKPSSEQTQDSAKAPEPAGKPTGFKPRFKAGITKNKPADDNPSQ</sequence>
<feature type="compositionally biased region" description="Polar residues" evidence="1">
    <location>
        <begin position="9"/>
        <end position="18"/>
    </location>
</feature>
<name>A0ABW5KQI5_9SPHI</name>
<proteinExistence type="predicted"/>
<keyword evidence="3" id="KW-1185">Reference proteome</keyword>
<protein>
    <submittedName>
        <fullName evidence="2">Uncharacterized protein</fullName>
    </submittedName>
</protein>
<gene>
    <name evidence="2" type="ORF">ACFSR5_21045</name>
</gene>
<feature type="region of interest" description="Disordered" evidence="1">
    <location>
        <begin position="1"/>
        <end position="98"/>
    </location>
</feature>
<dbReference type="EMBL" id="JBHULR010000021">
    <property type="protein sequence ID" value="MFD2550145.1"/>
    <property type="molecule type" value="Genomic_DNA"/>
</dbReference>
<accession>A0ABW5KQI5</accession>
<reference evidence="3" key="1">
    <citation type="journal article" date="2019" name="Int. J. Syst. Evol. Microbiol.">
        <title>The Global Catalogue of Microorganisms (GCM) 10K type strain sequencing project: providing services to taxonomists for standard genome sequencing and annotation.</title>
        <authorList>
            <consortium name="The Broad Institute Genomics Platform"/>
            <consortium name="The Broad Institute Genome Sequencing Center for Infectious Disease"/>
            <person name="Wu L."/>
            <person name="Ma J."/>
        </authorList>
    </citation>
    <scope>NUCLEOTIDE SEQUENCE [LARGE SCALE GENOMIC DNA]</scope>
    <source>
        <strain evidence="3">KCTC 42662</strain>
    </source>
</reference>
<evidence type="ECO:0000313" key="2">
    <source>
        <dbReference type="EMBL" id="MFD2550145.1"/>
    </source>
</evidence>
<feature type="compositionally biased region" description="Polar residues" evidence="1">
    <location>
        <begin position="56"/>
        <end position="65"/>
    </location>
</feature>
<evidence type="ECO:0000313" key="3">
    <source>
        <dbReference type="Proteomes" id="UP001597545"/>
    </source>
</evidence>
<dbReference type="Proteomes" id="UP001597545">
    <property type="component" value="Unassembled WGS sequence"/>
</dbReference>
<comment type="caution">
    <text evidence="2">The sequence shown here is derived from an EMBL/GenBank/DDBJ whole genome shotgun (WGS) entry which is preliminary data.</text>
</comment>
<feature type="non-terminal residue" evidence="2">
    <location>
        <position position="1"/>
    </location>
</feature>
<dbReference type="RefSeq" id="WP_380906555.1">
    <property type="nucleotide sequence ID" value="NZ_JBHULR010000021.1"/>
</dbReference>
<organism evidence="2 3">
    <name type="scientific">Sphingobacterium suaedae</name>
    <dbReference type="NCBI Taxonomy" id="1686402"/>
    <lineage>
        <taxon>Bacteria</taxon>
        <taxon>Pseudomonadati</taxon>
        <taxon>Bacteroidota</taxon>
        <taxon>Sphingobacteriia</taxon>
        <taxon>Sphingobacteriales</taxon>
        <taxon>Sphingobacteriaceae</taxon>
        <taxon>Sphingobacterium</taxon>
    </lineage>
</organism>